<organism evidence="3">
    <name type="scientific">Dulem virus 136</name>
    <dbReference type="NCBI Taxonomy" id="3145613"/>
    <lineage>
        <taxon>Viruses</taxon>
        <taxon>Monodnaviria</taxon>
        <taxon>Sangervirae</taxon>
        <taxon>Phixviricota</taxon>
        <taxon>Malgrandaviricetes</taxon>
        <taxon>Petitvirales</taxon>
        <taxon>Microviridae</taxon>
        <taxon>Microvirus</taxon>
    </lineage>
</organism>
<name>A0AAU8AYY3_9VIRU</name>
<dbReference type="EMBL" id="PP511474">
    <property type="protein sequence ID" value="XCD04552.1"/>
    <property type="molecule type" value="Genomic_DNA"/>
</dbReference>
<evidence type="ECO:0000313" key="2">
    <source>
        <dbReference type="EMBL" id="XCD04102.1"/>
    </source>
</evidence>
<dbReference type="EMBL" id="PP511362">
    <property type="protein sequence ID" value="XCD03476.1"/>
    <property type="molecule type" value="Genomic_DNA"/>
</dbReference>
<protein>
    <submittedName>
        <fullName evidence="3">Nonstructural protein</fullName>
    </submittedName>
</protein>
<evidence type="ECO:0000313" key="1">
    <source>
        <dbReference type="EMBL" id="XCD03476.1"/>
    </source>
</evidence>
<evidence type="ECO:0000313" key="3">
    <source>
        <dbReference type="EMBL" id="XCD04552.1"/>
    </source>
</evidence>
<dbReference type="EMBL" id="PP511635">
    <property type="protein sequence ID" value="XCD06114.1"/>
    <property type="molecule type" value="Genomic_DNA"/>
</dbReference>
<dbReference type="EMBL" id="PP511571">
    <property type="protein sequence ID" value="XCD05529.1"/>
    <property type="molecule type" value="Genomic_DNA"/>
</dbReference>
<evidence type="ECO:0000313" key="6">
    <source>
        <dbReference type="EMBL" id="XCD06480.1"/>
    </source>
</evidence>
<dbReference type="EMBL" id="PP511676">
    <property type="protein sequence ID" value="XCD06480.1"/>
    <property type="molecule type" value="Genomic_DNA"/>
</dbReference>
<dbReference type="EMBL" id="PP511750">
    <property type="protein sequence ID" value="XCD07096.1"/>
    <property type="molecule type" value="Genomic_DNA"/>
</dbReference>
<accession>A0AAU8AYY3</accession>
<sequence length="84" mass="9614">MKYPIFSIRDRRTGFMTPTLDQNVSSAVRNFEHACMNTDSLMYSHADDYSLYQIGEFDIETGVIVVEPQPKFIVDALNFSAEVE</sequence>
<evidence type="ECO:0000313" key="5">
    <source>
        <dbReference type="EMBL" id="XCD06114.1"/>
    </source>
</evidence>
<proteinExistence type="predicted"/>
<reference evidence="3" key="1">
    <citation type="submission" date="2024-03" db="EMBL/GenBank/DDBJ databases">
        <title>Diverse circular DNA viruses in blood, oral, and fecal samples of captive lemurs.</title>
        <authorList>
            <person name="Paietta E.N."/>
            <person name="Kraberger S."/>
            <person name="Lund M.C."/>
            <person name="Custer J.M."/>
            <person name="Vargas K.M."/>
            <person name="Ehmke E.E."/>
            <person name="Yoder A.D."/>
            <person name="Varsani A."/>
        </authorList>
    </citation>
    <scope>NUCLEOTIDE SEQUENCE</scope>
    <source>
        <strain evidence="1">Duke_18_73</strain>
        <strain evidence="2">Duke_21_87</strain>
        <strain evidence="3">Duke_23FS_52</strain>
        <strain evidence="4">Duke_24FS_100</strain>
        <strain evidence="5">Duke_25FF_1270</strain>
        <strain evidence="6">Duke_25FS_111</strain>
        <strain evidence="7">Duke_26_80</strain>
    </source>
</reference>
<evidence type="ECO:0000313" key="7">
    <source>
        <dbReference type="EMBL" id="XCD07096.1"/>
    </source>
</evidence>
<dbReference type="Pfam" id="PF20577">
    <property type="entry name" value="Phage_ORF5"/>
    <property type="match status" value="1"/>
</dbReference>
<dbReference type="EMBL" id="PP511423">
    <property type="protein sequence ID" value="XCD04102.1"/>
    <property type="molecule type" value="Genomic_DNA"/>
</dbReference>
<dbReference type="InterPro" id="IPR046781">
    <property type="entry name" value="Phage_ORF5"/>
</dbReference>
<evidence type="ECO:0000313" key="4">
    <source>
        <dbReference type="EMBL" id="XCD05529.1"/>
    </source>
</evidence>